<evidence type="ECO:0000313" key="3">
    <source>
        <dbReference type="Proteomes" id="UP000315003"/>
    </source>
</evidence>
<gene>
    <name evidence="2" type="ORF">SV7mr_05280</name>
</gene>
<keyword evidence="3" id="KW-1185">Reference proteome</keyword>
<name>A0A517SPK5_9BACT</name>
<dbReference type="AlphaFoldDB" id="A0A517SPK5"/>
<protein>
    <submittedName>
        <fullName evidence="2">Uncharacterized protein</fullName>
    </submittedName>
</protein>
<organism evidence="2 3">
    <name type="scientific">Stieleria bergensis</name>
    <dbReference type="NCBI Taxonomy" id="2528025"/>
    <lineage>
        <taxon>Bacteria</taxon>
        <taxon>Pseudomonadati</taxon>
        <taxon>Planctomycetota</taxon>
        <taxon>Planctomycetia</taxon>
        <taxon>Pirellulales</taxon>
        <taxon>Pirellulaceae</taxon>
        <taxon>Stieleria</taxon>
    </lineage>
</organism>
<accession>A0A517SPK5</accession>
<feature type="region of interest" description="Disordered" evidence="1">
    <location>
        <begin position="1"/>
        <end position="43"/>
    </location>
</feature>
<reference evidence="2 3" key="1">
    <citation type="submission" date="2019-02" db="EMBL/GenBank/DDBJ databases">
        <title>Deep-cultivation of Planctomycetes and their phenomic and genomic characterization uncovers novel biology.</title>
        <authorList>
            <person name="Wiegand S."/>
            <person name="Jogler M."/>
            <person name="Boedeker C."/>
            <person name="Pinto D."/>
            <person name="Vollmers J."/>
            <person name="Rivas-Marin E."/>
            <person name="Kohn T."/>
            <person name="Peeters S.H."/>
            <person name="Heuer A."/>
            <person name="Rast P."/>
            <person name="Oberbeckmann S."/>
            <person name="Bunk B."/>
            <person name="Jeske O."/>
            <person name="Meyerdierks A."/>
            <person name="Storesund J.E."/>
            <person name="Kallscheuer N."/>
            <person name="Luecker S."/>
            <person name="Lage O.M."/>
            <person name="Pohl T."/>
            <person name="Merkel B.J."/>
            <person name="Hornburger P."/>
            <person name="Mueller R.-W."/>
            <person name="Bruemmer F."/>
            <person name="Labrenz M."/>
            <person name="Spormann A.M."/>
            <person name="Op den Camp H."/>
            <person name="Overmann J."/>
            <person name="Amann R."/>
            <person name="Jetten M.S.M."/>
            <person name="Mascher T."/>
            <person name="Medema M.H."/>
            <person name="Devos D.P."/>
            <person name="Kaster A.-K."/>
            <person name="Ovreas L."/>
            <person name="Rohde M."/>
            <person name="Galperin M.Y."/>
            <person name="Jogler C."/>
        </authorList>
    </citation>
    <scope>NUCLEOTIDE SEQUENCE [LARGE SCALE GENOMIC DNA]</scope>
    <source>
        <strain evidence="2 3">SV_7m_r</strain>
    </source>
</reference>
<proteinExistence type="predicted"/>
<sequence length="60" mass="6552">MRTAVASRLPKHSQTCDGSEHSTCTENTNRPTQGRNFTYAEPGADESLKKNTVFPLGITV</sequence>
<feature type="compositionally biased region" description="Polar residues" evidence="1">
    <location>
        <begin position="12"/>
        <end position="36"/>
    </location>
</feature>
<evidence type="ECO:0000256" key="1">
    <source>
        <dbReference type="SAM" id="MobiDB-lite"/>
    </source>
</evidence>
<dbReference type="EMBL" id="CP036272">
    <property type="protein sequence ID" value="QDT58039.1"/>
    <property type="molecule type" value="Genomic_DNA"/>
</dbReference>
<evidence type="ECO:0000313" key="2">
    <source>
        <dbReference type="EMBL" id="QDT58039.1"/>
    </source>
</evidence>
<dbReference type="Proteomes" id="UP000315003">
    <property type="component" value="Chromosome"/>
</dbReference>